<dbReference type="CDD" id="cd07302">
    <property type="entry name" value="CHD"/>
    <property type="match status" value="1"/>
</dbReference>
<evidence type="ECO:0000313" key="3">
    <source>
        <dbReference type="EMBL" id="MUP07590.1"/>
    </source>
</evidence>
<evidence type="ECO:0000313" key="5">
    <source>
        <dbReference type="EMBL" id="MVA59104.1"/>
    </source>
</evidence>
<dbReference type="Gene3D" id="3.30.70.1230">
    <property type="entry name" value="Nucleotide cyclase"/>
    <property type="match status" value="1"/>
</dbReference>
<dbReference type="PANTHER" id="PTHR43081">
    <property type="entry name" value="ADENYLATE CYCLASE, TERMINAL-DIFFERENTIATION SPECIFIC-RELATED"/>
    <property type="match status" value="1"/>
</dbReference>
<evidence type="ECO:0000313" key="7">
    <source>
        <dbReference type="Proteomes" id="UP000436692"/>
    </source>
</evidence>
<evidence type="ECO:0000313" key="4">
    <source>
        <dbReference type="EMBL" id="MUZ60635.1"/>
    </source>
</evidence>
<dbReference type="EMBL" id="MBEV02000017">
    <property type="protein sequence ID" value="MUP07590.1"/>
    <property type="molecule type" value="Genomic_DNA"/>
</dbReference>
<reference evidence="3 6" key="1">
    <citation type="submission" date="2019-11" db="EMBL/GenBank/DDBJ databases">
        <title>Whole-genome sequencing of Allorhizobium vitis.</title>
        <authorList>
            <person name="Gan H.M."/>
            <person name="Savka M.A."/>
        </authorList>
    </citation>
    <scope>NUCLEOTIDE SEQUENCE [LARGE SCALE GENOMIC DNA]</scope>
    <source>
        <strain evidence="3 6">AB4</strain>
    </source>
</reference>
<feature type="domain" description="Guanylate cyclase" evidence="2">
    <location>
        <begin position="231"/>
        <end position="363"/>
    </location>
</feature>
<dbReference type="InterPro" id="IPR001054">
    <property type="entry name" value="A/G_cyclase"/>
</dbReference>
<dbReference type="Proteomes" id="UP000440716">
    <property type="component" value="Unassembled WGS sequence"/>
</dbReference>
<dbReference type="PANTHER" id="PTHR43081:SF20">
    <property type="entry name" value="TWO-COMPONENT RESPONSE REGULATOR"/>
    <property type="match status" value="1"/>
</dbReference>
<dbReference type="AlphaFoldDB" id="A0A1S2E170"/>
<dbReference type="GO" id="GO:0006171">
    <property type="term" value="P:cAMP biosynthetic process"/>
    <property type="evidence" value="ECO:0007669"/>
    <property type="project" value="TreeGrafter"/>
</dbReference>
<feature type="transmembrane region" description="Helical" evidence="1">
    <location>
        <begin position="167"/>
        <end position="184"/>
    </location>
</feature>
<dbReference type="SUPFAM" id="SSF55073">
    <property type="entry name" value="Nucleotide cyclase"/>
    <property type="match status" value="1"/>
</dbReference>
<protein>
    <submittedName>
        <fullName evidence="5">Adenylate/guanylate cyclase domain-containing protein</fullName>
    </submittedName>
</protein>
<feature type="transmembrane region" description="Helical" evidence="1">
    <location>
        <begin position="73"/>
        <end position="90"/>
    </location>
</feature>
<dbReference type="Proteomes" id="UP000436692">
    <property type="component" value="Unassembled WGS sequence"/>
</dbReference>
<feature type="transmembrane region" description="Helical" evidence="1">
    <location>
        <begin position="43"/>
        <end position="66"/>
    </location>
</feature>
<dbReference type="GO" id="GO:0035556">
    <property type="term" value="P:intracellular signal transduction"/>
    <property type="evidence" value="ECO:0007669"/>
    <property type="project" value="InterPro"/>
</dbReference>
<dbReference type="EMBL" id="WPHU01000012">
    <property type="protein sequence ID" value="MVA59104.1"/>
    <property type="molecule type" value="Genomic_DNA"/>
</dbReference>
<evidence type="ECO:0000256" key="1">
    <source>
        <dbReference type="SAM" id="Phobius"/>
    </source>
</evidence>
<feature type="transmembrane region" description="Helical" evidence="1">
    <location>
        <begin position="102"/>
        <end position="120"/>
    </location>
</feature>
<keyword evidence="1" id="KW-1133">Transmembrane helix</keyword>
<dbReference type="RefSeq" id="WP_070149900.1">
    <property type="nucleotide sequence ID" value="NZ_JABAEJ010000018.1"/>
</dbReference>
<comment type="caution">
    <text evidence="5">The sequence shown here is derived from an EMBL/GenBank/DDBJ whole genome shotgun (WGS) entry which is preliminary data.</text>
</comment>
<dbReference type="PROSITE" id="PS50125">
    <property type="entry name" value="GUANYLATE_CYCLASE_2"/>
    <property type="match status" value="1"/>
</dbReference>
<dbReference type="Pfam" id="PF00211">
    <property type="entry name" value="Guanylate_cyc"/>
    <property type="match status" value="1"/>
</dbReference>
<proteinExistence type="predicted"/>
<dbReference type="OrthoDB" id="9789782at2"/>
<accession>A0A1S2E170</accession>
<dbReference type="GO" id="GO:0004016">
    <property type="term" value="F:adenylate cyclase activity"/>
    <property type="evidence" value="ECO:0007669"/>
    <property type="project" value="UniProtKB-ARBA"/>
</dbReference>
<evidence type="ECO:0000259" key="2">
    <source>
        <dbReference type="PROSITE" id="PS50125"/>
    </source>
</evidence>
<feature type="transmembrane region" description="Helical" evidence="1">
    <location>
        <begin position="20"/>
        <end position="37"/>
    </location>
</feature>
<keyword evidence="1" id="KW-0472">Membrane</keyword>
<dbReference type="SMART" id="SM00044">
    <property type="entry name" value="CYCc"/>
    <property type="match status" value="1"/>
</dbReference>
<dbReference type="EMBL" id="WPHM01000018">
    <property type="protein sequence ID" value="MUZ60635.1"/>
    <property type="molecule type" value="Genomic_DNA"/>
</dbReference>
<sequence>MDQKSSPFSNSASTRELRSASLRFVVLSILFANLLFGDGLASFTTHAIVSSVYLIVSVASVAVAVYFPTQKHLGSLFVALDAALVVMILYEHILASPITEDHALTTSSLVVSFILLNHVALKLERRLIVLFSTIVVLAWVLMLALMAFRHHASSPGTLLANFFNQDLGLTMSFAFTAMAVYLLARDHERTIRQALRIEEKRMNLSRFFSPTVVADLQTASANLDLERRDAAIMFIDIRDFTSYAETASARELARVLGEYRHIVAGTVFAYGGTVDKFIGDGVMAVFGQPKPKADDARRALACALSLTAALDEWRNDNIGRGGPCLNAGIGLHYGTVLGGVIESGFHDEFTVIGDAVNVAQRLEALASLLKSPLVVSDRIIEEVPGMFGANDWVYTNGVSISGRRASVNIAYIRRAANLASPVSYETGEVQTDFHRSSFQSLPATPLVGT</sequence>
<gene>
    <name evidence="3" type="ORF">BBI04_022620</name>
    <name evidence="5" type="ORF">GOZ88_23645</name>
    <name evidence="4" type="ORF">GOZ95_24720</name>
</gene>
<organism evidence="5 8">
    <name type="scientific">Agrobacterium vitis</name>
    <name type="common">Rhizobium vitis</name>
    <dbReference type="NCBI Taxonomy" id="373"/>
    <lineage>
        <taxon>Bacteria</taxon>
        <taxon>Pseudomonadati</taxon>
        <taxon>Pseudomonadota</taxon>
        <taxon>Alphaproteobacteria</taxon>
        <taxon>Hyphomicrobiales</taxon>
        <taxon>Rhizobiaceae</taxon>
        <taxon>Rhizobium/Agrobacterium group</taxon>
        <taxon>Agrobacterium</taxon>
    </lineage>
</organism>
<reference evidence="7 8" key="2">
    <citation type="submission" date="2019-12" db="EMBL/GenBank/DDBJ databases">
        <title>Whole-genome sequencing of Allorhizobium vitis.</title>
        <authorList>
            <person name="Gan H.M."/>
            <person name="Szegedi E."/>
            <person name="Burr T."/>
            <person name="Savka M.A."/>
        </authorList>
    </citation>
    <scope>NUCLEOTIDE SEQUENCE [LARGE SCALE GENOMIC DNA]</scope>
    <source>
        <strain evidence="5 8">CG415</strain>
        <strain evidence="4 7">CG989</strain>
    </source>
</reference>
<evidence type="ECO:0000313" key="8">
    <source>
        <dbReference type="Proteomes" id="UP000440716"/>
    </source>
</evidence>
<feature type="transmembrane region" description="Helical" evidence="1">
    <location>
        <begin position="127"/>
        <end position="147"/>
    </location>
</feature>
<dbReference type="InterPro" id="IPR029787">
    <property type="entry name" value="Nucleotide_cyclase"/>
</dbReference>
<keyword evidence="1" id="KW-0812">Transmembrane</keyword>
<evidence type="ECO:0000313" key="6">
    <source>
        <dbReference type="Proteomes" id="UP000175993"/>
    </source>
</evidence>
<dbReference type="InterPro" id="IPR050697">
    <property type="entry name" value="Adenylyl/Guanylyl_Cyclase_3/4"/>
</dbReference>
<name>A0A1S2E170_AGRVI</name>
<dbReference type="Proteomes" id="UP000175993">
    <property type="component" value="Unassembled WGS sequence"/>
</dbReference>